<evidence type="ECO:0000256" key="5">
    <source>
        <dbReference type="ARBA" id="ARBA00023136"/>
    </source>
</evidence>
<evidence type="ECO:0000313" key="11">
    <source>
        <dbReference type="Proteomes" id="UP001208570"/>
    </source>
</evidence>
<evidence type="ECO:0000256" key="4">
    <source>
        <dbReference type="ARBA" id="ARBA00023121"/>
    </source>
</evidence>
<feature type="compositionally biased region" description="Polar residues" evidence="6">
    <location>
        <begin position="851"/>
        <end position="870"/>
    </location>
</feature>
<feature type="domain" description="C2" evidence="8">
    <location>
        <begin position="620"/>
        <end position="739"/>
    </location>
</feature>
<gene>
    <name evidence="10" type="ORF">LSH36_167g03038</name>
</gene>
<dbReference type="GO" id="GO:0016020">
    <property type="term" value="C:membrane"/>
    <property type="evidence" value="ECO:0007669"/>
    <property type="project" value="UniProtKB-SubCell"/>
</dbReference>
<dbReference type="EMBL" id="JAODUP010000167">
    <property type="protein sequence ID" value="KAK2158561.1"/>
    <property type="molecule type" value="Genomic_DNA"/>
</dbReference>
<dbReference type="InterPro" id="IPR000008">
    <property type="entry name" value="C2_dom"/>
</dbReference>
<dbReference type="PROSITE" id="PS50004">
    <property type="entry name" value="C2"/>
    <property type="match status" value="2"/>
</dbReference>
<dbReference type="InterPro" id="IPR052455">
    <property type="entry name" value="Tricalbin_domain"/>
</dbReference>
<dbReference type="PROSITE" id="PS51847">
    <property type="entry name" value="SMP"/>
    <property type="match status" value="1"/>
</dbReference>
<keyword evidence="11" id="KW-1185">Reference proteome</keyword>
<dbReference type="PRINTS" id="PR00360">
    <property type="entry name" value="C2DOMAIN"/>
</dbReference>
<dbReference type="Gene3D" id="2.60.40.150">
    <property type="entry name" value="C2 domain"/>
    <property type="match status" value="2"/>
</dbReference>
<evidence type="ECO:0000256" key="6">
    <source>
        <dbReference type="SAM" id="MobiDB-lite"/>
    </source>
</evidence>
<keyword evidence="7" id="KW-1133">Transmembrane helix</keyword>
<feature type="domain" description="SMP-LTD" evidence="9">
    <location>
        <begin position="95"/>
        <end position="309"/>
    </location>
</feature>
<dbReference type="PANTHER" id="PTHR46980">
    <property type="entry name" value="TRICALBIN-1-RELATED"/>
    <property type="match status" value="1"/>
</dbReference>
<sequence>MAKQTVIRTSKDSQEYDQNKAGQKSRENQQILLYMFISFVVILAWIIGYFQFSFLWVFLLILLTLLVWWNKVISLIEAYVRDKEVEVHRKRALRKSETAEWMNFLVNRWWIFSSGTISDLIKRKLDPLLSDIKPSFLSHIELASFTLGEKTPFIKSVHVYEYVDVGLAGKKMMSWASIVQSAAGLVRAQQHHIIIEADVGLVGEDFAMVFHAKVGGKRAGMVTDIAVEKLNISGKMQFIVHLDMDMTFPHISAITFSFTEKPQIWFSVRVLKMLPVMDMPGLKSWIHWLVMDALTEAMVDPGKVNIRFDRLGPSNIPSKSSALTNALGVLTVTVKGEENMDVKLIEDFHYCELIIGDQHKQTHYVRTARTWEDHCSFLVYDLKKDTLQIRCKTKVLVTTHTVAEFVVLLADFPFESSSVFTTTLQAECPKTNEPVKIELELEYTALTPINTIINKPLPTISEVSGVMCVCIHSARNLLGLDQNGLSDPYCVLYNNGKKVKSTHYVRCTKNPEWNFNIEFTVADFTKTMLSFIVCDWDGHSASEDDLLGSAHAILKKDEPMLVRTELMLGFNAVNVTQTDLSKLGSIIVSIVFRPVSSVAKSERKDAVFDNPDESLNARAKRRTAAFDETATDILGYNLLEMHVIRARNLVAKDSNGFSDPYVVVLINEERKYKSSVKKKTLDPFWNEQVTLPLLGPDDSLKVTVWDKDSFFCKDFLGSLVFTLDDLKKYNNNNKHDGWFELTGIEKGELQLKFSFPLDDLSTTSDSVQMVDVATSTSFISGSPDSGIPSSSPGTPRQMNVFNFPKQGKQSEAANDVLDQVTNVTVRERSLSLPGNGIDEIPVVKHDQIVNSSPAKDFSQKSGHSRSTSMPPTKGASKTGMARSEQRGPMILTEDKPYAPPEFYHVQGQILRIKGLEDREQELYVKVRLDRRLPGKSGGIVVIAKSAKVKAMTAVIINLKFDVDLGVGMRKDAFLVFDIKKSRKSHIAVQSFTLQEIFEESDRVTKWLHLDSSIEMEVTMRHTPIPLPKTHKSQSTFSGYKTNRKMMQT</sequence>
<keyword evidence="3" id="KW-0445">Lipid transport</keyword>
<evidence type="ECO:0000256" key="1">
    <source>
        <dbReference type="ARBA" id="ARBA00004370"/>
    </source>
</evidence>
<feature type="region of interest" description="Disordered" evidence="6">
    <location>
        <begin position="1025"/>
        <end position="1048"/>
    </location>
</feature>
<feature type="compositionally biased region" description="Basic and acidic residues" evidence="6">
    <location>
        <begin position="9"/>
        <end position="18"/>
    </location>
</feature>
<dbReference type="Pfam" id="PF25669">
    <property type="entry name" value="SMP_MUG190-like"/>
    <property type="match status" value="1"/>
</dbReference>
<proteinExistence type="predicted"/>
<feature type="compositionally biased region" description="Low complexity" evidence="6">
    <location>
        <begin position="780"/>
        <end position="793"/>
    </location>
</feature>
<organism evidence="10 11">
    <name type="scientific">Paralvinella palmiformis</name>
    <dbReference type="NCBI Taxonomy" id="53620"/>
    <lineage>
        <taxon>Eukaryota</taxon>
        <taxon>Metazoa</taxon>
        <taxon>Spiralia</taxon>
        <taxon>Lophotrochozoa</taxon>
        <taxon>Annelida</taxon>
        <taxon>Polychaeta</taxon>
        <taxon>Sedentaria</taxon>
        <taxon>Canalipalpata</taxon>
        <taxon>Terebellida</taxon>
        <taxon>Terebelliformia</taxon>
        <taxon>Alvinellidae</taxon>
        <taxon>Paralvinella</taxon>
    </lineage>
</organism>
<comment type="subcellular location">
    <subcellularLocation>
        <location evidence="1">Membrane</location>
    </subcellularLocation>
</comment>
<evidence type="ECO:0000256" key="3">
    <source>
        <dbReference type="ARBA" id="ARBA00023055"/>
    </source>
</evidence>
<dbReference type="GO" id="GO:0006869">
    <property type="term" value="P:lipid transport"/>
    <property type="evidence" value="ECO:0007669"/>
    <property type="project" value="UniProtKB-KW"/>
</dbReference>
<dbReference type="CDD" id="cd21669">
    <property type="entry name" value="SMP_SF"/>
    <property type="match status" value="1"/>
</dbReference>
<dbReference type="Pfam" id="PF00168">
    <property type="entry name" value="C2"/>
    <property type="match status" value="3"/>
</dbReference>
<feature type="domain" description="C2" evidence="8">
    <location>
        <begin position="448"/>
        <end position="568"/>
    </location>
</feature>
<keyword evidence="7" id="KW-0812">Transmembrane</keyword>
<evidence type="ECO:0000259" key="8">
    <source>
        <dbReference type="PROSITE" id="PS50004"/>
    </source>
</evidence>
<dbReference type="CDD" id="cd00030">
    <property type="entry name" value="C2"/>
    <property type="match status" value="2"/>
</dbReference>
<comment type="caution">
    <text evidence="10">The sequence shown here is derived from an EMBL/GenBank/DDBJ whole genome shotgun (WGS) entry which is preliminary data.</text>
</comment>
<dbReference type="Proteomes" id="UP001208570">
    <property type="component" value="Unassembled WGS sequence"/>
</dbReference>
<dbReference type="SMART" id="SM00239">
    <property type="entry name" value="C2"/>
    <property type="match status" value="2"/>
</dbReference>
<accession>A0AAD9N852</accession>
<feature type="region of interest" description="Disordered" evidence="6">
    <location>
        <begin position="780"/>
        <end position="799"/>
    </location>
</feature>
<reference evidence="10" key="1">
    <citation type="journal article" date="2023" name="Mol. Biol. Evol.">
        <title>Third-Generation Sequencing Reveals the Adaptive Role of the Epigenome in Three Deep-Sea Polychaetes.</title>
        <authorList>
            <person name="Perez M."/>
            <person name="Aroh O."/>
            <person name="Sun Y."/>
            <person name="Lan Y."/>
            <person name="Juniper S.K."/>
            <person name="Young C.R."/>
            <person name="Angers B."/>
            <person name="Qian P.Y."/>
        </authorList>
    </citation>
    <scope>NUCLEOTIDE SEQUENCE</scope>
    <source>
        <strain evidence="10">P08H-3</strain>
    </source>
</reference>
<dbReference type="SUPFAM" id="SSF49562">
    <property type="entry name" value="C2 domain (Calcium/lipid-binding domain, CaLB)"/>
    <property type="match status" value="2"/>
</dbReference>
<name>A0AAD9N852_9ANNE</name>
<dbReference type="GO" id="GO:0008289">
    <property type="term" value="F:lipid binding"/>
    <property type="evidence" value="ECO:0007669"/>
    <property type="project" value="UniProtKB-KW"/>
</dbReference>
<feature type="transmembrane region" description="Helical" evidence="7">
    <location>
        <begin position="31"/>
        <end position="50"/>
    </location>
</feature>
<dbReference type="InterPro" id="IPR035892">
    <property type="entry name" value="C2_domain_sf"/>
</dbReference>
<evidence type="ECO:0000256" key="7">
    <source>
        <dbReference type="SAM" id="Phobius"/>
    </source>
</evidence>
<keyword evidence="2" id="KW-0813">Transport</keyword>
<dbReference type="PANTHER" id="PTHR46980:SF2">
    <property type="entry name" value="TRICALBIN-1-RELATED"/>
    <property type="match status" value="1"/>
</dbReference>
<evidence type="ECO:0000259" key="9">
    <source>
        <dbReference type="PROSITE" id="PS51847"/>
    </source>
</evidence>
<feature type="compositionally biased region" description="Polar residues" evidence="6">
    <location>
        <begin position="1032"/>
        <end position="1048"/>
    </location>
</feature>
<evidence type="ECO:0000256" key="2">
    <source>
        <dbReference type="ARBA" id="ARBA00022448"/>
    </source>
</evidence>
<protein>
    <submittedName>
        <fullName evidence="10">Uncharacterized protein</fullName>
    </submittedName>
</protein>
<dbReference type="AlphaFoldDB" id="A0AAD9N852"/>
<evidence type="ECO:0000313" key="10">
    <source>
        <dbReference type="EMBL" id="KAK2158561.1"/>
    </source>
</evidence>
<dbReference type="InterPro" id="IPR031468">
    <property type="entry name" value="SMP_LBD"/>
</dbReference>
<feature type="region of interest" description="Disordered" evidence="6">
    <location>
        <begin position="1"/>
        <end position="22"/>
    </location>
</feature>
<feature type="region of interest" description="Disordered" evidence="6">
    <location>
        <begin position="851"/>
        <end position="884"/>
    </location>
</feature>
<keyword evidence="4" id="KW-0446">Lipid-binding</keyword>
<keyword evidence="5 7" id="KW-0472">Membrane</keyword>